<evidence type="ECO:0000313" key="2">
    <source>
        <dbReference type="EMBL" id="OAD68024.1"/>
    </source>
</evidence>
<name>A0A162NCD4_PHYB8</name>
<keyword evidence="1" id="KW-0175">Coiled coil</keyword>
<keyword evidence="3" id="KW-1185">Reference proteome</keyword>
<dbReference type="InParanoid" id="A0A162NCD4"/>
<evidence type="ECO:0000256" key="1">
    <source>
        <dbReference type="SAM" id="Coils"/>
    </source>
</evidence>
<accession>A0A162NCD4</accession>
<dbReference type="VEuPathDB" id="FungiDB:PHYBLDRAFT_160202"/>
<dbReference type="Proteomes" id="UP000077315">
    <property type="component" value="Unassembled WGS sequence"/>
</dbReference>
<feature type="coiled-coil region" evidence="1">
    <location>
        <begin position="42"/>
        <end position="132"/>
    </location>
</feature>
<evidence type="ECO:0000313" key="3">
    <source>
        <dbReference type="Proteomes" id="UP000077315"/>
    </source>
</evidence>
<dbReference type="EMBL" id="KV440996">
    <property type="protein sequence ID" value="OAD68024.1"/>
    <property type="molecule type" value="Genomic_DNA"/>
</dbReference>
<organism evidence="2 3">
    <name type="scientific">Phycomyces blakesleeanus (strain ATCC 8743b / DSM 1359 / FGSC 10004 / NBRC 33097 / NRRL 1555)</name>
    <dbReference type="NCBI Taxonomy" id="763407"/>
    <lineage>
        <taxon>Eukaryota</taxon>
        <taxon>Fungi</taxon>
        <taxon>Fungi incertae sedis</taxon>
        <taxon>Mucoromycota</taxon>
        <taxon>Mucoromycotina</taxon>
        <taxon>Mucoromycetes</taxon>
        <taxon>Mucorales</taxon>
        <taxon>Phycomycetaceae</taxon>
        <taxon>Phycomyces</taxon>
    </lineage>
</organism>
<dbReference type="GeneID" id="28995043"/>
<dbReference type="OrthoDB" id="2289094at2759"/>
<proteinExistence type="predicted"/>
<sequence>MVGQHQKELNVLQNQFQHLLDLKDKELEDFSYRLKTVTSAQQKDLEKLHQAHRLKVSALEDEGQKREEELKSKAMELRWMETDVEGYETKLKEQDNKVHALESDNDQLQLQVERLRQENEHILSLLDRLQLEMRQQV</sequence>
<dbReference type="RefSeq" id="XP_018286064.1">
    <property type="nucleotide sequence ID" value="XM_018434137.1"/>
</dbReference>
<dbReference type="STRING" id="763407.A0A162NCD4"/>
<gene>
    <name evidence="2" type="ORF">PHYBLDRAFT_160202</name>
</gene>
<protein>
    <submittedName>
        <fullName evidence="2">Uncharacterized protein</fullName>
    </submittedName>
</protein>
<reference evidence="3" key="1">
    <citation type="submission" date="2015-06" db="EMBL/GenBank/DDBJ databases">
        <title>Expansion of signal transduction pathways in fungi by whole-genome duplication.</title>
        <authorList>
            <consortium name="DOE Joint Genome Institute"/>
            <person name="Corrochano L.M."/>
            <person name="Kuo A."/>
            <person name="Marcet-Houben M."/>
            <person name="Polaino S."/>
            <person name="Salamov A."/>
            <person name="Villalobos J.M."/>
            <person name="Alvarez M.I."/>
            <person name="Avalos J."/>
            <person name="Benito E.P."/>
            <person name="Benoit I."/>
            <person name="Burger G."/>
            <person name="Camino L.P."/>
            <person name="Canovas D."/>
            <person name="Cerda-Olmedo E."/>
            <person name="Cheng J.-F."/>
            <person name="Dominguez A."/>
            <person name="Elias M."/>
            <person name="Eslava A.P."/>
            <person name="Glaser F."/>
            <person name="Grimwood J."/>
            <person name="Gutierrez G."/>
            <person name="Heitman J."/>
            <person name="Henrissat B."/>
            <person name="Iturriaga E.A."/>
            <person name="Lang B.F."/>
            <person name="Lavin J.L."/>
            <person name="Lee S."/>
            <person name="Li W."/>
            <person name="Lindquist E."/>
            <person name="Lopez-Garcia S."/>
            <person name="Luque E.M."/>
            <person name="Marcos A.T."/>
            <person name="Martin J."/>
            <person name="McCluskey K."/>
            <person name="Medina H.R."/>
            <person name="Miralles-Duran A."/>
            <person name="Miyazaki A."/>
            <person name="Munoz-Torres E."/>
            <person name="Oguiza J.A."/>
            <person name="Ohm R."/>
            <person name="Olmedo M."/>
            <person name="Orejas M."/>
            <person name="Ortiz-Castellanos L."/>
            <person name="Pisabarro A.G."/>
            <person name="Rodriguez-Romero J."/>
            <person name="Ruiz-Herrera J."/>
            <person name="Ruiz-Vazquez R."/>
            <person name="Sanz C."/>
            <person name="Schackwitz W."/>
            <person name="Schmutz J."/>
            <person name="Shahriari M."/>
            <person name="Shelest E."/>
            <person name="Silva-Franco F."/>
            <person name="Soanes D."/>
            <person name="Syed K."/>
            <person name="Tagua V.G."/>
            <person name="Talbot N.J."/>
            <person name="Thon M."/>
            <person name="De vries R.P."/>
            <person name="Wiebenga A."/>
            <person name="Yadav J.S."/>
            <person name="Braun E.L."/>
            <person name="Baker S."/>
            <person name="Garre V."/>
            <person name="Horwitz B."/>
            <person name="Torres-Martinez S."/>
            <person name="Idnurm A."/>
            <person name="Herrera-Estrella A."/>
            <person name="Gabaldon T."/>
            <person name="Grigoriev I.V."/>
        </authorList>
    </citation>
    <scope>NUCLEOTIDE SEQUENCE [LARGE SCALE GENOMIC DNA]</scope>
    <source>
        <strain evidence="3">NRRL 1555(-)</strain>
    </source>
</reference>
<dbReference type="AlphaFoldDB" id="A0A162NCD4"/>